<dbReference type="Proteomes" id="UP001381693">
    <property type="component" value="Unassembled WGS sequence"/>
</dbReference>
<name>A0AAN8ZT18_HALRR</name>
<comment type="similarity">
    <text evidence="1">Belongs to the protein-tyrosine phosphatase family. Non-receptor class dual specificity subfamily.</text>
</comment>
<reference evidence="6 7" key="1">
    <citation type="submission" date="2023-11" db="EMBL/GenBank/DDBJ databases">
        <title>Halocaridina rubra genome assembly.</title>
        <authorList>
            <person name="Smith C."/>
        </authorList>
    </citation>
    <scope>NUCLEOTIDE SEQUENCE [LARGE SCALE GENOMIC DNA]</scope>
    <source>
        <strain evidence="6">EP-1</strain>
        <tissue evidence="6">Whole</tissue>
    </source>
</reference>
<dbReference type="PROSITE" id="PS50054">
    <property type="entry name" value="TYR_PHOSPHATASE_DUAL"/>
    <property type="match status" value="1"/>
</dbReference>
<evidence type="ECO:0000256" key="3">
    <source>
        <dbReference type="ARBA" id="ARBA00022912"/>
    </source>
</evidence>
<keyword evidence="2" id="KW-0378">Hydrolase</keyword>
<dbReference type="InterPro" id="IPR000340">
    <property type="entry name" value="Dual-sp_phosphatase_cat-dom"/>
</dbReference>
<dbReference type="PANTHER" id="PTHR45961:SF6">
    <property type="entry name" value="IP21249P"/>
    <property type="match status" value="1"/>
</dbReference>
<dbReference type="SUPFAM" id="SSF52799">
    <property type="entry name" value="(Phosphotyrosine protein) phosphatases II"/>
    <property type="match status" value="1"/>
</dbReference>
<dbReference type="Pfam" id="PF00782">
    <property type="entry name" value="DSPc"/>
    <property type="match status" value="1"/>
</dbReference>
<sequence>MPENLKSSVVKLPQQLEREKSVKIVNHWPCRVDSGREANSHCRLVSASQVSLITDWLFLSGAKAIRQKRLRELGITCLVNCTVELPTVPLDGVESVKIDVCDSPNVDLKLHFDSISDKIEDVRLRGGKVLVHCVAGVSRSPALILAYLVKYGNMNLRQAYFYVKNVRSNIRPNVGFFSQLIDYERRVRGSTTVILIHEASLGLTIPDVCEDELIILRDKQWARLISDRRNFQRVYA</sequence>
<dbReference type="SMART" id="SM00195">
    <property type="entry name" value="DSPc"/>
    <property type="match status" value="1"/>
</dbReference>
<dbReference type="CDD" id="cd14514">
    <property type="entry name" value="DUSP14-like"/>
    <property type="match status" value="1"/>
</dbReference>
<comment type="caution">
    <text evidence="6">The sequence shown here is derived from an EMBL/GenBank/DDBJ whole genome shotgun (WGS) entry which is preliminary data.</text>
</comment>
<dbReference type="InterPro" id="IPR020422">
    <property type="entry name" value="TYR_PHOSPHATASE_DUAL_dom"/>
</dbReference>
<dbReference type="InterPro" id="IPR000387">
    <property type="entry name" value="Tyr_Pase_dom"/>
</dbReference>
<evidence type="ECO:0000256" key="2">
    <source>
        <dbReference type="ARBA" id="ARBA00022801"/>
    </source>
</evidence>
<dbReference type="GO" id="GO:0004721">
    <property type="term" value="F:phosphoprotein phosphatase activity"/>
    <property type="evidence" value="ECO:0007669"/>
    <property type="project" value="UniProtKB-KW"/>
</dbReference>
<dbReference type="PANTHER" id="PTHR45961">
    <property type="entry name" value="IP21249P"/>
    <property type="match status" value="1"/>
</dbReference>
<dbReference type="PROSITE" id="PS50056">
    <property type="entry name" value="TYR_PHOSPHATASE_2"/>
    <property type="match status" value="1"/>
</dbReference>
<dbReference type="InterPro" id="IPR029021">
    <property type="entry name" value="Prot-tyrosine_phosphatase-like"/>
</dbReference>
<dbReference type="AlphaFoldDB" id="A0AAN8ZT18"/>
<evidence type="ECO:0000256" key="1">
    <source>
        <dbReference type="ARBA" id="ARBA00008601"/>
    </source>
</evidence>
<keyword evidence="3" id="KW-0904">Protein phosphatase</keyword>
<evidence type="ECO:0000313" key="6">
    <source>
        <dbReference type="EMBL" id="KAK7019719.1"/>
    </source>
</evidence>
<proteinExistence type="inferred from homology"/>
<accession>A0AAN8ZT18</accession>
<dbReference type="InterPro" id="IPR052103">
    <property type="entry name" value="Dual_spec_Phospatases"/>
</dbReference>
<dbReference type="PROSITE" id="PS00383">
    <property type="entry name" value="TYR_PHOSPHATASE_1"/>
    <property type="match status" value="1"/>
</dbReference>
<dbReference type="Gene3D" id="3.90.190.10">
    <property type="entry name" value="Protein tyrosine phosphatase superfamily"/>
    <property type="match status" value="1"/>
</dbReference>
<evidence type="ECO:0000259" key="5">
    <source>
        <dbReference type="PROSITE" id="PS50056"/>
    </source>
</evidence>
<feature type="domain" description="Tyrosine specific protein phosphatases" evidence="5">
    <location>
        <begin position="110"/>
        <end position="170"/>
    </location>
</feature>
<protein>
    <submittedName>
        <fullName evidence="6">Dual specificity protein phosphatase 14</fullName>
    </submittedName>
</protein>
<evidence type="ECO:0000259" key="4">
    <source>
        <dbReference type="PROSITE" id="PS50054"/>
    </source>
</evidence>
<dbReference type="EMBL" id="JAXCGZ010022979">
    <property type="protein sequence ID" value="KAK7019719.1"/>
    <property type="molecule type" value="Genomic_DNA"/>
</dbReference>
<evidence type="ECO:0000313" key="7">
    <source>
        <dbReference type="Proteomes" id="UP001381693"/>
    </source>
</evidence>
<dbReference type="GO" id="GO:0005737">
    <property type="term" value="C:cytoplasm"/>
    <property type="evidence" value="ECO:0007669"/>
    <property type="project" value="TreeGrafter"/>
</dbReference>
<gene>
    <name evidence="6" type="primary">DUSP14</name>
    <name evidence="6" type="ORF">SK128_025030</name>
</gene>
<dbReference type="InterPro" id="IPR016130">
    <property type="entry name" value="Tyr_Pase_AS"/>
</dbReference>
<keyword evidence="7" id="KW-1185">Reference proteome</keyword>
<organism evidence="6 7">
    <name type="scientific">Halocaridina rubra</name>
    <name type="common">Hawaiian red shrimp</name>
    <dbReference type="NCBI Taxonomy" id="373956"/>
    <lineage>
        <taxon>Eukaryota</taxon>
        <taxon>Metazoa</taxon>
        <taxon>Ecdysozoa</taxon>
        <taxon>Arthropoda</taxon>
        <taxon>Crustacea</taxon>
        <taxon>Multicrustacea</taxon>
        <taxon>Malacostraca</taxon>
        <taxon>Eumalacostraca</taxon>
        <taxon>Eucarida</taxon>
        <taxon>Decapoda</taxon>
        <taxon>Pleocyemata</taxon>
        <taxon>Caridea</taxon>
        <taxon>Atyoidea</taxon>
        <taxon>Atyidae</taxon>
        <taxon>Halocaridina</taxon>
    </lineage>
</organism>
<feature type="domain" description="Tyrosine-protein phosphatase" evidence="4">
    <location>
        <begin position="49"/>
        <end position="189"/>
    </location>
</feature>